<sequence>MSYLRPEPGSYRRISDGAEVLVFGSTGPSGIDSVTLKALAKGSRLTHVRLENFWKKYEVAK</sequence>
<keyword evidence="2" id="KW-1185">Reference proteome</keyword>
<name>A0A1C5AD31_9ACTN</name>
<accession>A0A1C5AD31</accession>
<dbReference type="Proteomes" id="UP000183585">
    <property type="component" value="Unassembled WGS sequence"/>
</dbReference>
<reference evidence="2" key="1">
    <citation type="submission" date="2016-06" db="EMBL/GenBank/DDBJ databases">
        <authorList>
            <person name="Varghese N."/>
            <person name="Submissions Spin"/>
        </authorList>
    </citation>
    <scope>NUCLEOTIDE SEQUENCE [LARGE SCALE GENOMIC DNA]</scope>
    <source>
        <strain evidence="2">DSM 43168</strain>
    </source>
</reference>
<dbReference type="RefSeq" id="WP_074476965.1">
    <property type="nucleotide sequence ID" value="NZ_FMCT01000012.1"/>
</dbReference>
<gene>
    <name evidence="1" type="ORF">GA0070563_112187</name>
</gene>
<organism evidence="1 2">
    <name type="scientific">Micromonospora carbonacea</name>
    <dbReference type="NCBI Taxonomy" id="47853"/>
    <lineage>
        <taxon>Bacteria</taxon>
        <taxon>Bacillati</taxon>
        <taxon>Actinomycetota</taxon>
        <taxon>Actinomycetes</taxon>
        <taxon>Micromonosporales</taxon>
        <taxon>Micromonosporaceae</taxon>
        <taxon>Micromonospora</taxon>
    </lineage>
</organism>
<dbReference type="EMBL" id="FMCT01000012">
    <property type="protein sequence ID" value="SCF43100.1"/>
    <property type="molecule type" value="Genomic_DNA"/>
</dbReference>
<proteinExistence type="predicted"/>
<evidence type="ECO:0000313" key="1">
    <source>
        <dbReference type="EMBL" id="SCF43100.1"/>
    </source>
</evidence>
<protein>
    <submittedName>
        <fullName evidence="1">Uncharacterized protein</fullName>
    </submittedName>
</protein>
<dbReference type="AlphaFoldDB" id="A0A1C5AD31"/>
<evidence type="ECO:0000313" key="2">
    <source>
        <dbReference type="Proteomes" id="UP000183585"/>
    </source>
</evidence>